<feature type="compositionally biased region" description="Basic and acidic residues" evidence="1">
    <location>
        <begin position="164"/>
        <end position="182"/>
    </location>
</feature>
<dbReference type="Proteomes" id="UP000095280">
    <property type="component" value="Unplaced"/>
</dbReference>
<reference evidence="3" key="1">
    <citation type="submission" date="2016-11" db="UniProtKB">
        <authorList>
            <consortium name="WormBaseParasite"/>
        </authorList>
    </citation>
    <scope>IDENTIFICATION</scope>
</reference>
<dbReference type="WBParaSite" id="maker-unitig_31128-snap-gene-0.1-mRNA-1">
    <property type="protein sequence ID" value="maker-unitig_31128-snap-gene-0.1-mRNA-1"/>
    <property type="gene ID" value="maker-unitig_31128-snap-gene-0.1"/>
</dbReference>
<evidence type="ECO:0000256" key="1">
    <source>
        <dbReference type="SAM" id="MobiDB-lite"/>
    </source>
</evidence>
<protein>
    <submittedName>
        <fullName evidence="3">Uncharacterized protein</fullName>
    </submittedName>
</protein>
<accession>A0A1I8FE49</accession>
<evidence type="ECO:0000313" key="3">
    <source>
        <dbReference type="WBParaSite" id="maker-unitig_31128-snap-gene-0.1-mRNA-1"/>
    </source>
</evidence>
<dbReference type="AlphaFoldDB" id="A0A1I8FE49"/>
<name>A0A1I8FE49_9PLAT</name>
<sequence>MKKLAVVKALCRRQTTSTFPATIRHLVDLNHPCSPKRGDATVLKTWWTAVPERWPMQSLCVAICTSENCAEIFVNDNRIEMFNGFPEFHKATLAQKAKKDKKAAKIRNLASTNALSVSHREVDKPQRWTREQILMLDYPWFDTHLRRGTLGTAAAFSACSEGSDSRSIRRRRDTANDSRGRSTPEPLSRSGVPPPPRLLLRAARRRSKQRRVRPGHEDNANKEAAASVYVSLAAEAGRSLGMTISMSSIHTGESFSIAALFVLHESLNCCLASGSCGNCHCDENQLVRSN</sequence>
<organism evidence="2 3">
    <name type="scientific">Macrostomum lignano</name>
    <dbReference type="NCBI Taxonomy" id="282301"/>
    <lineage>
        <taxon>Eukaryota</taxon>
        <taxon>Metazoa</taxon>
        <taxon>Spiralia</taxon>
        <taxon>Lophotrochozoa</taxon>
        <taxon>Platyhelminthes</taxon>
        <taxon>Rhabditophora</taxon>
        <taxon>Macrostomorpha</taxon>
        <taxon>Macrostomida</taxon>
        <taxon>Macrostomidae</taxon>
        <taxon>Macrostomum</taxon>
    </lineage>
</organism>
<feature type="region of interest" description="Disordered" evidence="1">
    <location>
        <begin position="164"/>
        <end position="198"/>
    </location>
</feature>
<keyword evidence="2" id="KW-1185">Reference proteome</keyword>
<evidence type="ECO:0000313" key="2">
    <source>
        <dbReference type="Proteomes" id="UP000095280"/>
    </source>
</evidence>
<proteinExistence type="predicted"/>